<dbReference type="AlphaFoldDB" id="A0A1A8XBZ9"/>
<reference evidence="4 5" key="1">
    <citation type="submission" date="2016-05" db="EMBL/GenBank/DDBJ databases">
        <authorList>
            <person name="Naeem Raeece"/>
        </authorList>
    </citation>
    <scope>NUCLEOTIDE SEQUENCE [LARGE SCALE GENOMIC DNA]</scope>
</reference>
<reference evidence="3" key="2">
    <citation type="submission" date="2016-05" db="EMBL/GenBank/DDBJ databases">
        <authorList>
            <person name="Lavstsen T."/>
            <person name="Jespersen J.S."/>
        </authorList>
    </citation>
    <scope>NUCLEOTIDE SEQUENCE [LARGE SCALE GENOMIC DNA]</scope>
</reference>
<evidence type="ECO:0000256" key="1">
    <source>
        <dbReference type="SAM" id="MobiDB-lite"/>
    </source>
</evidence>
<feature type="compositionally biased region" description="Basic and acidic residues" evidence="1">
    <location>
        <begin position="117"/>
        <end position="129"/>
    </location>
</feature>
<dbReference type="EMBL" id="FLQU01001489">
    <property type="protein sequence ID" value="SBS93248.1"/>
    <property type="molecule type" value="Genomic_DNA"/>
</dbReference>
<evidence type="ECO:0000313" key="2">
    <source>
        <dbReference type="EMBL" id="SBS93248.1"/>
    </source>
</evidence>
<feature type="compositionally biased region" description="Polar residues" evidence="1">
    <location>
        <begin position="215"/>
        <end position="236"/>
    </location>
</feature>
<proteinExistence type="predicted"/>
<dbReference type="Proteomes" id="UP000078560">
    <property type="component" value="Unassembled WGS sequence"/>
</dbReference>
<evidence type="ECO:0000313" key="3">
    <source>
        <dbReference type="EMBL" id="SBT01385.1"/>
    </source>
</evidence>
<evidence type="ECO:0000313" key="5">
    <source>
        <dbReference type="Proteomes" id="UP000078560"/>
    </source>
</evidence>
<sequence length="236" mass="26595">MGVATIKVTYWGSNLNHKDKKEFCIRKLADIQDHVDKEILKLSTTNEETLFYFNCHDLKEYIEENEKTYAECFSDEFITISGDIKNSIRNAVKKCVKVVNDFKSTTMNEEELARFIANEEKTETEEGCKEGSVPQGKECKAKSELEDKSHEAERVVELPDMDQKSKDAQETREGSASESLSHSQSQNDLQRPIHGTPHSESPPSGIVHTKETKQSVDSSIVQPETVGDNTHLISSP</sequence>
<organism evidence="3 4">
    <name type="scientific">Plasmodium ovale curtisi</name>
    <dbReference type="NCBI Taxonomy" id="864141"/>
    <lineage>
        <taxon>Eukaryota</taxon>
        <taxon>Sar</taxon>
        <taxon>Alveolata</taxon>
        <taxon>Apicomplexa</taxon>
        <taxon>Aconoidasida</taxon>
        <taxon>Haemosporida</taxon>
        <taxon>Plasmodiidae</taxon>
        <taxon>Plasmodium</taxon>
        <taxon>Plasmodium (Plasmodium)</taxon>
    </lineage>
</organism>
<protein>
    <submittedName>
        <fullName evidence="3">PIR Superfamily Protein</fullName>
    </submittedName>
</protein>
<name>A0A1A8XBZ9_PLAOA</name>
<accession>A0A1A8XBZ9</accession>
<dbReference type="Proteomes" id="UP000078546">
    <property type="component" value="Unassembled WGS sequence"/>
</dbReference>
<feature type="compositionally biased region" description="Basic and acidic residues" evidence="1">
    <location>
        <begin position="137"/>
        <end position="175"/>
    </location>
</feature>
<gene>
    <name evidence="3" type="ORF">POVCU1_066540</name>
    <name evidence="2" type="ORF">POVCU2_0079890</name>
</gene>
<feature type="compositionally biased region" description="Low complexity" evidence="1">
    <location>
        <begin position="176"/>
        <end position="185"/>
    </location>
</feature>
<dbReference type="EMBL" id="FLQV01002458">
    <property type="protein sequence ID" value="SBT01385.1"/>
    <property type="molecule type" value="Genomic_DNA"/>
</dbReference>
<feature type="region of interest" description="Disordered" evidence="1">
    <location>
        <begin position="117"/>
        <end position="236"/>
    </location>
</feature>
<evidence type="ECO:0000313" key="4">
    <source>
        <dbReference type="Proteomes" id="UP000078546"/>
    </source>
</evidence>